<accession>A0ABT5BH93</accession>
<dbReference type="PROSITE" id="PS00211">
    <property type="entry name" value="ABC_TRANSPORTER_1"/>
    <property type="match status" value="1"/>
</dbReference>
<evidence type="ECO:0000256" key="4">
    <source>
        <dbReference type="ARBA" id="ARBA00022840"/>
    </source>
</evidence>
<dbReference type="InterPro" id="IPR011527">
    <property type="entry name" value="ABC1_TM_dom"/>
</dbReference>
<dbReference type="InterPro" id="IPR027417">
    <property type="entry name" value="P-loop_NTPase"/>
</dbReference>
<dbReference type="PANTHER" id="PTHR24221:SF654">
    <property type="entry name" value="ATP-BINDING CASSETTE SUB-FAMILY B MEMBER 6"/>
    <property type="match status" value="1"/>
</dbReference>
<evidence type="ECO:0000256" key="7">
    <source>
        <dbReference type="SAM" id="Phobius"/>
    </source>
</evidence>
<dbReference type="EMBL" id="JAQNDN010000022">
    <property type="protein sequence ID" value="MDC0673483.1"/>
    <property type="molecule type" value="Genomic_DNA"/>
</dbReference>
<feature type="transmembrane region" description="Helical" evidence="7">
    <location>
        <begin position="234"/>
        <end position="259"/>
    </location>
</feature>
<feature type="domain" description="ABC transporter" evidence="8">
    <location>
        <begin position="331"/>
        <end position="564"/>
    </location>
</feature>
<comment type="subcellular location">
    <subcellularLocation>
        <location evidence="1">Cell membrane</location>
        <topology evidence="1">Multi-pass membrane protein</topology>
    </subcellularLocation>
</comment>
<dbReference type="RefSeq" id="WP_272006581.1">
    <property type="nucleotide sequence ID" value="NZ_JAQNDN010000022.1"/>
</dbReference>
<feature type="transmembrane region" description="Helical" evidence="7">
    <location>
        <begin position="54"/>
        <end position="71"/>
    </location>
</feature>
<dbReference type="PROSITE" id="PS50893">
    <property type="entry name" value="ABC_TRANSPORTER_2"/>
    <property type="match status" value="1"/>
</dbReference>
<evidence type="ECO:0000256" key="2">
    <source>
        <dbReference type="ARBA" id="ARBA00022692"/>
    </source>
</evidence>
<dbReference type="InterPro" id="IPR017871">
    <property type="entry name" value="ABC_transporter-like_CS"/>
</dbReference>
<dbReference type="Proteomes" id="UP001217838">
    <property type="component" value="Unassembled WGS sequence"/>
</dbReference>
<evidence type="ECO:0000256" key="6">
    <source>
        <dbReference type="ARBA" id="ARBA00023136"/>
    </source>
</evidence>
<evidence type="ECO:0000259" key="9">
    <source>
        <dbReference type="PROSITE" id="PS50929"/>
    </source>
</evidence>
<dbReference type="InterPro" id="IPR003593">
    <property type="entry name" value="AAA+_ATPase"/>
</dbReference>
<feature type="transmembrane region" description="Helical" evidence="7">
    <location>
        <begin position="157"/>
        <end position="175"/>
    </location>
</feature>
<evidence type="ECO:0000259" key="8">
    <source>
        <dbReference type="PROSITE" id="PS50893"/>
    </source>
</evidence>
<dbReference type="GO" id="GO:0005524">
    <property type="term" value="F:ATP binding"/>
    <property type="evidence" value="ECO:0007669"/>
    <property type="project" value="UniProtKB-KW"/>
</dbReference>
<keyword evidence="5 7" id="KW-1133">Transmembrane helix</keyword>
<evidence type="ECO:0000256" key="5">
    <source>
        <dbReference type="ARBA" id="ARBA00022989"/>
    </source>
</evidence>
<evidence type="ECO:0000256" key="3">
    <source>
        <dbReference type="ARBA" id="ARBA00022741"/>
    </source>
</evidence>
<dbReference type="SMART" id="SM00382">
    <property type="entry name" value="AAA"/>
    <property type="match status" value="1"/>
</dbReference>
<keyword evidence="4 10" id="KW-0067">ATP-binding</keyword>
<protein>
    <submittedName>
        <fullName evidence="10">ABC transporter ATP-binding protein</fullName>
    </submittedName>
</protein>
<feature type="transmembrane region" description="Helical" evidence="7">
    <location>
        <begin position="132"/>
        <end position="151"/>
    </location>
</feature>
<dbReference type="PANTHER" id="PTHR24221">
    <property type="entry name" value="ATP-BINDING CASSETTE SUB-FAMILY B"/>
    <property type="match status" value="1"/>
</dbReference>
<feature type="domain" description="ABC transmembrane type-1" evidence="9">
    <location>
        <begin position="22"/>
        <end position="300"/>
    </location>
</feature>
<feature type="transmembrane region" description="Helical" evidence="7">
    <location>
        <begin position="20"/>
        <end position="42"/>
    </location>
</feature>
<sequence>MIRRLLTIADDAAGANPLRINLVGLVVEAVLQGLGFVLLVPLLEAVLAGRPEAAWPWLVALTLLVLVYGLVRYRTQLAAYHAAIGLARALFTMLGDQIARLPLGWFDGSRVGALGRLTSKGVIDVMGIPAHLLRPVVTAFVTPLTVVLAMFWFDWRLALAALASAPFVALTYRWTQARVARADVAHDAAAAEAGGRVVEFAQNQVVLRAFGRAAAGAETLERALRDQRDASRRLLWVGLPGIVAFTLVVQAAFTAVLLLGTDLALGGEVDAAELVALLVLAVRFVEPLVVAADLGAALRMAGNAVGRMDALLSVRPLAEPAQSVALADASVALQQVSFGYGDTPVLRDVSFTVAPGTVTALVGASGSGKTTITRLVARFWDVDSGSVKVGGADVRDVRSEDLMARMAMVFQDVYLFDGTIIDNIRMGRPDASEDEVLAAARAARVDEIVARLPHGWESRVGEGGSSLSGGERQRVSIARALLKDAPIVLLDEATASLDPENEAAVLSGLRALASRRTVLVIAHRLATVVAADQIVVLDRGTVVEVGTHRELIGRGGRYAAFWAERSRAQGWRIAGKEA</sequence>
<organism evidence="10 11">
    <name type="scientific">Nannocystis radixulma</name>
    <dbReference type="NCBI Taxonomy" id="2995305"/>
    <lineage>
        <taxon>Bacteria</taxon>
        <taxon>Pseudomonadati</taxon>
        <taxon>Myxococcota</taxon>
        <taxon>Polyangia</taxon>
        <taxon>Nannocystales</taxon>
        <taxon>Nannocystaceae</taxon>
        <taxon>Nannocystis</taxon>
    </lineage>
</organism>
<evidence type="ECO:0000313" key="10">
    <source>
        <dbReference type="EMBL" id="MDC0673483.1"/>
    </source>
</evidence>
<evidence type="ECO:0000256" key="1">
    <source>
        <dbReference type="ARBA" id="ARBA00004651"/>
    </source>
</evidence>
<keyword evidence="6 7" id="KW-0472">Membrane</keyword>
<name>A0ABT5BH93_9BACT</name>
<dbReference type="Pfam" id="PF00664">
    <property type="entry name" value="ABC_membrane"/>
    <property type="match status" value="1"/>
</dbReference>
<gene>
    <name evidence="10" type="ORF">POL58_37405</name>
</gene>
<dbReference type="SUPFAM" id="SSF52540">
    <property type="entry name" value="P-loop containing nucleoside triphosphate hydrolases"/>
    <property type="match status" value="1"/>
</dbReference>
<keyword evidence="3" id="KW-0547">Nucleotide-binding</keyword>
<dbReference type="InterPro" id="IPR039421">
    <property type="entry name" value="Type_1_exporter"/>
</dbReference>
<dbReference type="PROSITE" id="PS50929">
    <property type="entry name" value="ABC_TM1F"/>
    <property type="match status" value="1"/>
</dbReference>
<proteinExistence type="predicted"/>
<keyword evidence="2 7" id="KW-0812">Transmembrane</keyword>
<keyword evidence="11" id="KW-1185">Reference proteome</keyword>
<dbReference type="InterPro" id="IPR036640">
    <property type="entry name" value="ABC1_TM_sf"/>
</dbReference>
<dbReference type="SUPFAM" id="SSF90123">
    <property type="entry name" value="ABC transporter transmembrane region"/>
    <property type="match status" value="1"/>
</dbReference>
<comment type="caution">
    <text evidence="10">The sequence shown here is derived from an EMBL/GenBank/DDBJ whole genome shotgun (WGS) entry which is preliminary data.</text>
</comment>
<dbReference type="InterPro" id="IPR003439">
    <property type="entry name" value="ABC_transporter-like_ATP-bd"/>
</dbReference>
<evidence type="ECO:0000313" key="11">
    <source>
        <dbReference type="Proteomes" id="UP001217838"/>
    </source>
</evidence>
<reference evidence="10 11" key="1">
    <citation type="submission" date="2022-11" db="EMBL/GenBank/DDBJ databases">
        <title>Minimal conservation of predation-associated metabolite biosynthetic gene clusters underscores biosynthetic potential of Myxococcota including descriptions for ten novel species: Archangium lansinium sp. nov., Myxococcus landrumus sp. nov., Nannocystis bai.</title>
        <authorList>
            <person name="Ahearne A."/>
            <person name="Stevens C."/>
            <person name="Dowd S."/>
        </authorList>
    </citation>
    <scope>NUCLEOTIDE SEQUENCE [LARGE SCALE GENOMIC DNA]</scope>
    <source>
        <strain evidence="10 11">NCELM</strain>
    </source>
</reference>
<dbReference type="Gene3D" id="1.20.1560.10">
    <property type="entry name" value="ABC transporter type 1, transmembrane domain"/>
    <property type="match status" value="1"/>
</dbReference>
<dbReference type="Pfam" id="PF00005">
    <property type="entry name" value="ABC_tran"/>
    <property type="match status" value="1"/>
</dbReference>
<dbReference type="Gene3D" id="3.40.50.300">
    <property type="entry name" value="P-loop containing nucleotide triphosphate hydrolases"/>
    <property type="match status" value="1"/>
</dbReference>